<keyword evidence="1 11" id="KW-1003">Cell membrane</keyword>
<name>A0A1G6W2Q6_9GAMM</name>
<dbReference type="GO" id="GO:0008955">
    <property type="term" value="F:peptidoglycan glycosyltransferase activity"/>
    <property type="evidence" value="ECO:0007669"/>
    <property type="project" value="UniProtKB-UniRule"/>
</dbReference>
<keyword evidence="4 11" id="KW-0808">Transferase</keyword>
<feature type="domain" description="Glycosyl transferase family 51" evidence="12">
    <location>
        <begin position="68"/>
        <end position="233"/>
    </location>
</feature>
<keyword evidence="2 11" id="KW-0997">Cell inner membrane</keyword>
<evidence type="ECO:0000256" key="9">
    <source>
        <dbReference type="ARBA" id="ARBA00023136"/>
    </source>
</evidence>
<evidence type="ECO:0000256" key="5">
    <source>
        <dbReference type="ARBA" id="ARBA00022692"/>
    </source>
</evidence>
<proteinExistence type="inferred from homology"/>
<dbReference type="RefSeq" id="WP_091241743.1">
    <property type="nucleotide sequence ID" value="NZ_FNAG01000004.1"/>
</dbReference>
<sequence length="250" mass="27803">MSNRARHHGDARKRPQARRPSRLRRWLRRAALLSLALLLLPVLLVGLLRFVDPPTSAFMLAYRLESGQAVDHRWRPLDEIAPALAIAVVAAEDQRFPQHSGFDVEAIRSALEEARDGGRVRGASTLSQQVAKNLFLWETSSWPRKAVEAGLTVLIEALWSKRRILEMHLNLAEFGVGVYGAEAAAQRYFNKPAAALTAVEAARLAVVLPAPKRYSATRPGAQLQRRAAWVQRQVRQLGGPAYLHECCGLD</sequence>
<keyword evidence="5 11" id="KW-0812">Transmembrane</keyword>
<evidence type="ECO:0000256" key="3">
    <source>
        <dbReference type="ARBA" id="ARBA00022676"/>
    </source>
</evidence>
<dbReference type="OrthoDB" id="9766909at2"/>
<dbReference type="Proteomes" id="UP000199603">
    <property type="component" value="Unassembled WGS sequence"/>
</dbReference>
<dbReference type="HAMAP" id="MF_00766">
    <property type="entry name" value="PGT_MtgA"/>
    <property type="match status" value="1"/>
</dbReference>
<evidence type="ECO:0000313" key="14">
    <source>
        <dbReference type="Proteomes" id="UP000199603"/>
    </source>
</evidence>
<dbReference type="GO" id="GO:0009274">
    <property type="term" value="C:peptidoglycan-based cell wall"/>
    <property type="evidence" value="ECO:0007669"/>
    <property type="project" value="InterPro"/>
</dbReference>
<dbReference type="Gene3D" id="1.10.3810.10">
    <property type="entry name" value="Biosynthetic peptidoglycan transglycosylase-like"/>
    <property type="match status" value="1"/>
</dbReference>
<keyword evidence="7 11" id="KW-0573">Peptidoglycan synthesis</keyword>
<evidence type="ECO:0000313" key="13">
    <source>
        <dbReference type="EMBL" id="SDD60089.1"/>
    </source>
</evidence>
<keyword evidence="3 11" id="KW-0328">Glycosyltransferase</keyword>
<dbReference type="GO" id="GO:0005886">
    <property type="term" value="C:plasma membrane"/>
    <property type="evidence" value="ECO:0007669"/>
    <property type="project" value="UniProtKB-SubCell"/>
</dbReference>
<dbReference type="InterPro" id="IPR001264">
    <property type="entry name" value="Glyco_trans_51"/>
</dbReference>
<gene>
    <name evidence="11" type="primary">mtgA</name>
    <name evidence="13" type="ORF">SAMN04488509_10495</name>
</gene>
<dbReference type="UniPathway" id="UPA00219"/>
<dbReference type="GO" id="GO:0016763">
    <property type="term" value="F:pentosyltransferase activity"/>
    <property type="evidence" value="ECO:0007669"/>
    <property type="project" value="InterPro"/>
</dbReference>
<comment type="similarity">
    <text evidence="11">Belongs to the glycosyltransferase 51 family.</text>
</comment>
<evidence type="ECO:0000256" key="8">
    <source>
        <dbReference type="ARBA" id="ARBA00022989"/>
    </source>
</evidence>
<dbReference type="PANTHER" id="PTHR30400:SF0">
    <property type="entry name" value="BIOSYNTHETIC PEPTIDOGLYCAN TRANSGLYCOSYLASE"/>
    <property type="match status" value="1"/>
</dbReference>
<organism evidence="13 14">
    <name type="scientific">Aquimonas voraii</name>
    <dbReference type="NCBI Taxonomy" id="265719"/>
    <lineage>
        <taxon>Bacteria</taxon>
        <taxon>Pseudomonadati</taxon>
        <taxon>Pseudomonadota</taxon>
        <taxon>Gammaproteobacteria</taxon>
        <taxon>Lysobacterales</taxon>
        <taxon>Lysobacteraceae</taxon>
        <taxon>Aquimonas</taxon>
    </lineage>
</organism>
<dbReference type="InterPro" id="IPR036950">
    <property type="entry name" value="PBP_transglycosylase"/>
</dbReference>
<dbReference type="GO" id="GO:0009252">
    <property type="term" value="P:peptidoglycan biosynthetic process"/>
    <property type="evidence" value="ECO:0007669"/>
    <property type="project" value="UniProtKB-UniRule"/>
</dbReference>
<keyword evidence="10 11" id="KW-0961">Cell wall biogenesis/degradation</keyword>
<comment type="catalytic activity">
    <reaction evidence="11">
        <text>[GlcNAc-(1-&gt;4)-Mur2Ac(oyl-L-Ala-gamma-D-Glu-L-Lys-D-Ala-D-Ala)](n)-di-trans,octa-cis-undecaprenyl diphosphate + beta-D-GlcNAc-(1-&gt;4)-Mur2Ac(oyl-L-Ala-gamma-D-Glu-L-Lys-D-Ala-D-Ala)-di-trans,octa-cis-undecaprenyl diphosphate = [GlcNAc-(1-&gt;4)-Mur2Ac(oyl-L-Ala-gamma-D-Glu-L-Lys-D-Ala-D-Ala)](n+1)-di-trans,octa-cis-undecaprenyl diphosphate + di-trans,octa-cis-undecaprenyl diphosphate + H(+)</text>
        <dbReference type="Rhea" id="RHEA:23708"/>
        <dbReference type="Rhea" id="RHEA-COMP:9602"/>
        <dbReference type="Rhea" id="RHEA-COMP:9603"/>
        <dbReference type="ChEBI" id="CHEBI:15378"/>
        <dbReference type="ChEBI" id="CHEBI:58405"/>
        <dbReference type="ChEBI" id="CHEBI:60033"/>
        <dbReference type="ChEBI" id="CHEBI:78435"/>
        <dbReference type="EC" id="2.4.99.28"/>
    </reaction>
</comment>
<dbReference type="InterPro" id="IPR011812">
    <property type="entry name" value="Pep_trsgly"/>
</dbReference>
<dbReference type="GO" id="GO:0071555">
    <property type="term" value="P:cell wall organization"/>
    <property type="evidence" value="ECO:0007669"/>
    <property type="project" value="UniProtKB-KW"/>
</dbReference>
<evidence type="ECO:0000256" key="4">
    <source>
        <dbReference type="ARBA" id="ARBA00022679"/>
    </source>
</evidence>
<dbReference type="EMBL" id="FNAG01000004">
    <property type="protein sequence ID" value="SDD60089.1"/>
    <property type="molecule type" value="Genomic_DNA"/>
</dbReference>
<dbReference type="Pfam" id="PF00912">
    <property type="entry name" value="Transgly"/>
    <property type="match status" value="1"/>
</dbReference>
<dbReference type="SUPFAM" id="SSF53955">
    <property type="entry name" value="Lysozyme-like"/>
    <property type="match status" value="1"/>
</dbReference>
<dbReference type="STRING" id="265719.SAMN04488509_10495"/>
<comment type="subcellular location">
    <subcellularLocation>
        <location evidence="11">Cell inner membrane</location>
        <topology evidence="11">Single-pass membrane protein</topology>
    </subcellularLocation>
</comment>
<dbReference type="AlphaFoldDB" id="A0A1G6W2Q6"/>
<keyword evidence="6 11" id="KW-0133">Cell shape</keyword>
<protein>
    <recommendedName>
        <fullName evidence="11">Biosynthetic peptidoglycan transglycosylase</fullName>
        <ecNumber evidence="11">2.4.99.28</ecNumber>
    </recommendedName>
    <alternativeName>
        <fullName evidence="11">Glycan polymerase</fullName>
    </alternativeName>
    <alternativeName>
        <fullName evidence="11">Peptidoglycan glycosyltransferase MtgA</fullName>
        <shortName evidence="11">PGT</shortName>
    </alternativeName>
</protein>
<evidence type="ECO:0000256" key="10">
    <source>
        <dbReference type="ARBA" id="ARBA00023316"/>
    </source>
</evidence>
<dbReference type="PANTHER" id="PTHR30400">
    <property type="entry name" value="MONOFUNCTIONAL BIOSYNTHETIC PEPTIDOGLYCAN TRANSGLYCOSYLASE"/>
    <property type="match status" value="1"/>
</dbReference>
<dbReference type="NCBIfam" id="TIGR02070">
    <property type="entry name" value="mono_pep_trsgly"/>
    <property type="match status" value="1"/>
</dbReference>
<evidence type="ECO:0000259" key="12">
    <source>
        <dbReference type="Pfam" id="PF00912"/>
    </source>
</evidence>
<dbReference type="EC" id="2.4.99.28" evidence="11"/>
<comment type="function">
    <text evidence="11">Peptidoglycan polymerase that catalyzes glycan chain elongation from lipid-linked precursors.</text>
</comment>
<dbReference type="GO" id="GO:0008360">
    <property type="term" value="P:regulation of cell shape"/>
    <property type="evidence" value="ECO:0007669"/>
    <property type="project" value="UniProtKB-KW"/>
</dbReference>
<reference evidence="13 14" key="1">
    <citation type="submission" date="2016-10" db="EMBL/GenBank/DDBJ databases">
        <authorList>
            <person name="de Groot N.N."/>
        </authorList>
    </citation>
    <scope>NUCLEOTIDE SEQUENCE [LARGE SCALE GENOMIC DNA]</scope>
    <source>
        <strain evidence="13 14">DSM 16957</strain>
    </source>
</reference>
<evidence type="ECO:0000256" key="6">
    <source>
        <dbReference type="ARBA" id="ARBA00022960"/>
    </source>
</evidence>
<evidence type="ECO:0000256" key="1">
    <source>
        <dbReference type="ARBA" id="ARBA00022475"/>
    </source>
</evidence>
<keyword evidence="8 11" id="KW-1133">Transmembrane helix</keyword>
<comment type="pathway">
    <text evidence="11">Cell wall biogenesis; peptidoglycan biosynthesis.</text>
</comment>
<accession>A0A1G6W2Q6</accession>
<evidence type="ECO:0000256" key="2">
    <source>
        <dbReference type="ARBA" id="ARBA00022519"/>
    </source>
</evidence>
<evidence type="ECO:0000256" key="7">
    <source>
        <dbReference type="ARBA" id="ARBA00022984"/>
    </source>
</evidence>
<dbReference type="InterPro" id="IPR023346">
    <property type="entry name" value="Lysozyme-like_dom_sf"/>
</dbReference>
<keyword evidence="9 11" id="KW-0472">Membrane</keyword>
<evidence type="ECO:0000256" key="11">
    <source>
        <dbReference type="HAMAP-Rule" id="MF_00766"/>
    </source>
</evidence>
<keyword evidence="14" id="KW-1185">Reference proteome</keyword>